<sequence>MAQQGDRIEAVLTVSHRSKCGCGGSASVALVLGLRRGDTVRLISTAGRLAVPEPDEVLSTFGAIFLYPTPTSR</sequence>
<dbReference type="InterPro" id="IPR008983">
    <property type="entry name" value="Tumour_necrosis_fac-like_dom"/>
</dbReference>
<evidence type="ECO:0000313" key="2">
    <source>
        <dbReference type="EMBL" id="KPP67879.1"/>
    </source>
</evidence>
<comment type="caution">
    <text evidence="2">The sequence shown here is derived from an EMBL/GenBank/DDBJ whole genome shotgun (WGS) entry which is preliminary data.</text>
</comment>
<accession>A0A0P7YK06</accession>
<dbReference type="Proteomes" id="UP000034805">
    <property type="component" value="Unassembled WGS sequence"/>
</dbReference>
<dbReference type="EMBL" id="JARO02004803">
    <property type="protein sequence ID" value="KPP67879.1"/>
    <property type="molecule type" value="Genomic_DNA"/>
</dbReference>
<dbReference type="AlphaFoldDB" id="A0A0P7YK06"/>
<name>A0A0P7YK06_SCLFO</name>
<dbReference type="InterPro" id="IPR001073">
    <property type="entry name" value="C1q_dom"/>
</dbReference>
<gene>
    <name evidence="2" type="ORF">Z043_113477</name>
</gene>
<reference evidence="2 3" key="1">
    <citation type="submission" date="2015-08" db="EMBL/GenBank/DDBJ databases">
        <title>The genome of the Asian arowana (Scleropages formosus).</title>
        <authorList>
            <person name="Tan M.H."/>
            <person name="Gan H.M."/>
            <person name="Croft L.J."/>
            <person name="Austin C.M."/>
        </authorList>
    </citation>
    <scope>NUCLEOTIDE SEQUENCE [LARGE SCALE GENOMIC DNA]</scope>
    <source>
        <strain evidence="2">Aro1</strain>
    </source>
</reference>
<organism evidence="2 3">
    <name type="scientific">Scleropages formosus</name>
    <name type="common">Asian bonytongue</name>
    <name type="synonym">Osteoglossum formosum</name>
    <dbReference type="NCBI Taxonomy" id="113540"/>
    <lineage>
        <taxon>Eukaryota</taxon>
        <taxon>Metazoa</taxon>
        <taxon>Chordata</taxon>
        <taxon>Craniata</taxon>
        <taxon>Vertebrata</taxon>
        <taxon>Euteleostomi</taxon>
        <taxon>Actinopterygii</taxon>
        <taxon>Neopterygii</taxon>
        <taxon>Teleostei</taxon>
        <taxon>Osteoglossocephala</taxon>
        <taxon>Osteoglossomorpha</taxon>
        <taxon>Osteoglossiformes</taxon>
        <taxon>Osteoglossidae</taxon>
        <taxon>Scleropages</taxon>
    </lineage>
</organism>
<dbReference type="PROSITE" id="PS50871">
    <property type="entry name" value="C1Q"/>
    <property type="match status" value="1"/>
</dbReference>
<evidence type="ECO:0000313" key="3">
    <source>
        <dbReference type="Proteomes" id="UP000034805"/>
    </source>
</evidence>
<dbReference type="Gene3D" id="2.60.120.40">
    <property type="match status" value="1"/>
</dbReference>
<dbReference type="SUPFAM" id="SSF49842">
    <property type="entry name" value="TNF-like"/>
    <property type="match status" value="1"/>
</dbReference>
<evidence type="ECO:0000259" key="1">
    <source>
        <dbReference type="PROSITE" id="PS50871"/>
    </source>
</evidence>
<proteinExistence type="predicted"/>
<feature type="domain" description="C1q" evidence="1">
    <location>
        <begin position="1"/>
        <end position="72"/>
    </location>
</feature>
<protein>
    <recommendedName>
        <fullName evidence="1">C1q domain-containing protein</fullName>
    </recommendedName>
</protein>